<comment type="caution">
    <text evidence="1">The sequence shown here is derived from an EMBL/GenBank/DDBJ whole genome shotgun (WGS) entry which is preliminary data.</text>
</comment>
<reference evidence="1 2" key="1">
    <citation type="journal article" date="2019" name="Mol. Ecol. Resour.">
        <title>Improving Illumina assemblies with Hi-C and long reads: an example with the North African dromedary.</title>
        <authorList>
            <person name="Elbers J.P."/>
            <person name="Rogers M.F."/>
            <person name="Perelman P.L."/>
            <person name="Proskuryakova A.A."/>
            <person name="Serdyukova N.A."/>
            <person name="Johnson W.E."/>
            <person name="Horin P."/>
            <person name="Corander J."/>
            <person name="Murphy D."/>
            <person name="Burger P.A."/>
        </authorList>
    </citation>
    <scope>NUCLEOTIDE SEQUENCE [LARGE SCALE GENOMIC DNA]</scope>
    <source>
        <strain evidence="1">Drom800</strain>
        <tissue evidence="1">Blood</tissue>
    </source>
</reference>
<dbReference type="EMBL" id="JWIN03000051">
    <property type="protein sequence ID" value="KAB1252277.1"/>
    <property type="molecule type" value="Genomic_DNA"/>
</dbReference>
<dbReference type="PANTHER" id="PTHR15566:SF4">
    <property type="entry name" value="POM121-LIKE PROTEIN 1-RELATED"/>
    <property type="match status" value="1"/>
</dbReference>
<dbReference type="AlphaFoldDB" id="A0A5N4C0C4"/>
<protein>
    <submittedName>
        <fullName evidence="1">Uncharacterized protein</fullName>
    </submittedName>
</protein>
<dbReference type="PANTHER" id="PTHR15566">
    <property type="entry name" value="POM121-LIKE"/>
    <property type="match status" value="1"/>
</dbReference>
<evidence type="ECO:0000313" key="2">
    <source>
        <dbReference type="Proteomes" id="UP000299084"/>
    </source>
</evidence>
<sequence>MRVSSAATQVTGATEAAHTLVPGLPVTTEDLDMEKEAAFPSINSTLRGETQAVLAPPAPDTEVTPKDTIPPSQHLLLGAPPTASGSIFPSMQALQMSPSDSMALVTPALDTGVTPMDTTPPSQPRLLRLSLSPVAASSNLCRPCRLLPVTAWPKSSSPPACLHSGFMGPT</sequence>
<dbReference type="InterPro" id="IPR043220">
    <property type="entry name" value="POM121-like_prot_1"/>
</dbReference>
<accession>A0A5N4C0C4</accession>
<proteinExistence type="predicted"/>
<keyword evidence="2" id="KW-1185">Reference proteome</keyword>
<organism evidence="1 2">
    <name type="scientific">Camelus dromedarius</name>
    <name type="common">Dromedary</name>
    <name type="synonym">Arabian camel</name>
    <dbReference type="NCBI Taxonomy" id="9838"/>
    <lineage>
        <taxon>Eukaryota</taxon>
        <taxon>Metazoa</taxon>
        <taxon>Chordata</taxon>
        <taxon>Craniata</taxon>
        <taxon>Vertebrata</taxon>
        <taxon>Euteleostomi</taxon>
        <taxon>Mammalia</taxon>
        <taxon>Eutheria</taxon>
        <taxon>Laurasiatheria</taxon>
        <taxon>Artiodactyla</taxon>
        <taxon>Tylopoda</taxon>
        <taxon>Camelidae</taxon>
        <taxon>Camelus</taxon>
    </lineage>
</organism>
<name>A0A5N4C0C4_CAMDR</name>
<dbReference type="Proteomes" id="UP000299084">
    <property type="component" value="Unassembled WGS sequence"/>
</dbReference>
<gene>
    <name evidence="1" type="ORF">Cadr_000030198</name>
</gene>
<evidence type="ECO:0000313" key="1">
    <source>
        <dbReference type="EMBL" id="KAB1252277.1"/>
    </source>
</evidence>